<evidence type="ECO:0000313" key="4">
    <source>
        <dbReference type="EMBL" id="AOW07643.1"/>
    </source>
</evidence>
<dbReference type="Proteomes" id="UP000182444">
    <property type="component" value="Chromosome 1F"/>
</dbReference>
<evidence type="ECO:0000313" key="5">
    <source>
        <dbReference type="Proteomes" id="UP000182444"/>
    </source>
</evidence>
<evidence type="ECO:0000256" key="1">
    <source>
        <dbReference type="ARBA" id="ARBA00005781"/>
    </source>
</evidence>
<dbReference type="PANTHER" id="PTHR15680">
    <property type="entry name" value="RIBOSOMAL PROTEIN L19"/>
    <property type="match status" value="1"/>
</dbReference>
<comment type="similarity">
    <text evidence="1">Belongs to the bacterial ribosomal protein bL19 family.</text>
</comment>
<dbReference type="RefSeq" id="XP_505826.2">
    <property type="nucleotide sequence ID" value="XM_505826.3"/>
</dbReference>
<protein>
    <submittedName>
        <fullName evidence="4">Uncharacterized protein</fullName>
    </submittedName>
</protein>
<evidence type="ECO:0000256" key="3">
    <source>
        <dbReference type="ARBA" id="ARBA00023274"/>
    </source>
</evidence>
<dbReference type="eggNOG" id="KOG1698">
    <property type="taxonomic scope" value="Eukaryota"/>
</dbReference>
<reference evidence="4 5" key="1">
    <citation type="journal article" date="2016" name="PLoS ONE">
        <title>Sequence Assembly of Yarrowia lipolytica Strain W29/CLIB89 Shows Transposable Element Diversity.</title>
        <authorList>
            <person name="Magnan C."/>
            <person name="Yu J."/>
            <person name="Chang I."/>
            <person name="Jahn E."/>
            <person name="Kanomata Y."/>
            <person name="Wu J."/>
            <person name="Zeller M."/>
            <person name="Oakes M."/>
            <person name="Baldi P."/>
            <person name="Sandmeyer S."/>
        </authorList>
    </citation>
    <scope>NUCLEOTIDE SEQUENCE [LARGE SCALE GENOMIC DNA]</scope>
    <source>
        <strain evidence="5">CLIB89(W29)</strain>
    </source>
</reference>
<dbReference type="InterPro" id="IPR038657">
    <property type="entry name" value="Ribosomal_bL19_sf"/>
</dbReference>
<dbReference type="GO" id="GO:0003735">
    <property type="term" value="F:structural constituent of ribosome"/>
    <property type="evidence" value="ECO:0007669"/>
    <property type="project" value="InterPro"/>
</dbReference>
<name>A0A1D8NPU4_YARLL</name>
<dbReference type="GO" id="GO:0005762">
    <property type="term" value="C:mitochondrial large ribosomal subunit"/>
    <property type="evidence" value="ECO:0007669"/>
    <property type="project" value="TreeGrafter"/>
</dbReference>
<dbReference type="KEGG" id="yli:2908715"/>
<keyword evidence="3" id="KW-0687">Ribonucleoprotein</keyword>
<sequence>MLARLIRPSLAAVRLPVMQMATFKTIKREPKTVNIYERHPRRLGTENALTHVTDKLMKQFDPQGVKMELMNPKSADRIKPGDIVQIKTTDGSLFTGLTMVVDFRGLSSNLLLRSKITKIGIDRRFKIFSPTVESVKIIRRATQKYTAERLYYIRGHKRLDVGDLEASVKKAAAKRKKFLFK</sequence>
<keyword evidence="2" id="KW-0689">Ribosomal protein</keyword>
<dbReference type="SUPFAM" id="SSF50104">
    <property type="entry name" value="Translation proteins SH3-like domain"/>
    <property type="match status" value="1"/>
</dbReference>
<dbReference type="InterPro" id="IPR008991">
    <property type="entry name" value="Translation_prot_SH3-like_sf"/>
</dbReference>
<dbReference type="OrthoDB" id="432645at2759"/>
<accession>A0A1D8NPU4</accession>
<dbReference type="GeneID" id="2908715"/>
<dbReference type="EMBL" id="CP017558">
    <property type="protein sequence ID" value="AOW07643.1"/>
    <property type="molecule type" value="Genomic_DNA"/>
</dbReference>
<dbReference type="GO" id="GO:0006412">
    <property type="term" value="P:translation"/>
    <property type="evidence" value="ECO:0007669"/>
    <property type="project" value="InterPro"/>
</dbReference>
<evidence type="ECO:0000256" key="2">
    <source>
        <dbReference type="ARBA" id="ARBA00022980"/>
    </source>
</evidence>
<dbReference type="VEuPathDB" id="FungiDB:YALI0_F24365g"/>
<dbReference type="Pfam" id="PF01245">
    <property type="entry name" value="Ribosomal_L19"/>
    <property type="match status" value="1"/>
</dbReference>
<dbReference type="InterPro" id="IPR001857">
    <property type="entry name" value="Ribosomal_bL19"/>
</dbReference>
<dbReference type="Gene3D" id="2.30.30.790">
    <property type="match status" value="1"/>
</dbReference>
<gene>
    <name evidence="4" type="ORF">YALI1_F31744g</name>
</gene>
<organism evidence="4 5">
    <name type="scientific">Yarrowia lipolytica</name>
    <name type="common">Candida lipolytica</name>
    <dbReference type="NCBI Taxonomy" id="4952"/>
    <lineage>
        <taxon>Eukaryota</taxon>
        <taxon>Fungi</taxon>
        <taxon>Dikarya</taxon>
        <taxon>Ascomycota</taxon>
        <taxon>Saccharomycotina</taxon>
        <taxon>Dipodascomycetes</taxon>
        <taxon>Dipodascales</taxon>
        <taxon>Dipodascales incertae sedis</taxon>
        <taxon>Yarrowia</taxon>
    </lineage>
</organism>
<dbReference type="AlphaFoldDB" id="A0A1D8NPU4"/>
<proteinExistence type="inferred from homology"/>
<dbReference type="VEuPathDB" id="FungiDB:YALI1_F31744g"/>
<dbReference type="PANTHER" id="PTHR15680:SF9">
    <property type="entry name" value="LARGE RIBOSOMAL SUBUNIT PROTEIN BL19M"/>
    <property type="match status" value="1"/>
</dbReference>